<name>A0AAQ3L773_9BACT</name>
<dbReference type="InterPro" id="IPR001466">
    <property type="entry name" value="Beta-lactam-related"/>
</dbReference>
<dbReference type="InterPro" id="IPR050491">
    <property type="entry name" value="AmpC-like"/>
</dbReference>
<protein>
    <submittedName>
        <fullName evidence="2">Serine hydrolase</fullName>
        <ecNumber evidence="2">3.-.-.-</ecNumber>
    </submittedName>
</protein>
<gene>
    <name evidence="2" type="ORF">RZN69_16880</name>
</gene>
<feature type="domain" description="Beta-lactamase-related" evidence="1">
    <location>
        <begin position="53"/>
        <end position="361"/>
    </location>
</feature>
<evidence type="ECO:0000313" key="2">
    <source>
        <dbReference type="EMBL" id="WOO40296.1"/>
    </source>
</evidence>
<accession>A0AAQ3L773</accession>
<dbReference type="AlphaFoldDB" id="A0AAQ3L773"/>
<dbReference type="SUPFAM" id="SSF56601">
    <property type="entry name" value="beta-lactamase/transpeptidase-like"/>
    <property type="match status" value="1"/>
</dbReference>
<keyword evidence="2" id="KW-0378">Hydrolase</keyword>
<dbReference type="EMBL" id="CP136920">
    <property type="protein sequence ID" value="WOO40296.1"/>
    <property type="molecule type" value="Genomic_DNA"/>
</dbReference>
<dbReference type="Gene3D" id="3.40.710.10">
    <property type="entry name" value="DD-peptidase/beta-lactamase superfamily"/>
    <property type="match status" value="1"/>
</dbReference>
<sequence>MSSQSNTNEFSAWLKASHKSHAVLWLSFSLIVSFSNIIYAEHNFAEQEFKIKAAVKGISKKNNIPSIGLAVSTAEGEFNFFYNHPEVSEQSIYGIGSTTKLLAAVLMAHYAEQKQINLNEKVIGHINDTSMNHIDGLNDITLLQLLRHESGISDYANNSDWLKLIAKNKAPESLNEKIKLIEPNLTSPGEFSYSNTNYLILEKVVESITGFHSSEAFNDYYHKLGLNISIGTPKNNLQAFFAETEKSSNDVSVFDEHYGFDGGAYTTPQELLKLLSMLFLEKSILTQDSISSMKNWNPMSPHEIPIGPGVITKYGNGIMNLTYKGNSLVGHMGGTLKYQSFAFCNPENETIIVLMTNSSGRHYNNAFFQELLPAVLDEL</sequence>
<dbReference type="PANTHER" id="PTHR46825:SF7">
    <property type="entry name" value="D-ALANYL-D-ALANINE CARBOXYPEPTIDASE"/>
    <property type="match status" value="1"/>
</dbReference>
<dbReference type="PANTHER" id="PTHR46825">
    <property type="entry name" value="D-ALANYL-D-ALANINE-CARBOXYPEPTIDASE/ENDOPEPTIDASE AMPH"/>
    <property type="match status" value="1"/>
</dbReference>
<reference evidence="2 3" key="1">
    <citation type="submission" date="2023-10" db="EMBL/GenBank/DDBJ databases">
        <title>Rubellicoccus peritrichatus gen. nov., sp. nov., isolated from an algae of coral reef tank.</title>
        <authorList>
            <person name="Luo J."/>
        </authorList>
    </citation>
    <scope>NUCLEOTIDE SEQUENCE [LARGE SCALE GENOMIC DNA]</scope>
    <source>
        <strain evidence="2 3">CR14</strain>
    </source>
</reference>
<dbReference type="RefSeq" id="WP_317832472.1">
    <property type="nucleotide sequence ID" value="NZ_CP136920.1"/>
</dbReference>
<dbReference type="EC" id="3.-.-.-" evidence="2"/>
<dbReference type="InterPro" id="IPR012338">
    <property type="entry name" value="Beta-lactam/transpept-like"/>
</dbReference>
<dbReference type="KEGG" id="puo:RZN69_16880"/>
<evidence type="ECO:0000313" key="3">
    <source>
        <dbReference type="Proteomes" id="UP001304300"/>
    </source>
</evidence>
<keyword evidence="3" id="KW-1185">Reference proteome</keyword>
<dbReference type="Pfam" id="PF00144">
    <property type="entry name" value="Beta-lactamase"/>
    <property type="match status" value="1"/>
</dbReference>
<proteinExistence type="predicted"/>
<organism evidence="2 3">
    <name type="scientific">Rubellicoccus peritrichatus</name>
    <dbReference type="NCBI Taxonomy" id="3080537"/>
    <lineage>
        <taxon>Bacteria</taxon>
        <taxon>Pseudomonadati</taxon>
        <taxon>Verrucomicrobiota</taxon>
        <taxon>Opitutia</taxon>
        <taxon>Puniceicoccales</taxon>
        <taxon>Cerasicoccaceae</taxon>
        <taxon>Rubellicoccus</taxon>
    </lineage>
</organism>
<evidence type="ECO:0000259" key="1">
    <source>
        <dbReference type="Pfam" id="PF00144"/>
    </source>
</evidence>
<dbReference type="Proteomes" id="UP001304300">
    <property type="component" value="Chromosome"/>
</dbReference>
<dbReference type="GO" id="GO:0016787">
    <property type="term" value="F:hydrolase activity"/>
    <property type="evidence" value="ECO:0007669"/>
    <property type="project" value="UniProtKB-KW"/>
</dbReference>